<dbReference type="Proteomes" id="UP000193642">
    <property type="component" value="Unassembled WGS sequence"/>
</dbReference>
<proteinExistence type="predicted"/>
<dbReference type="AlphaFoldDB" id="A0A1Y1ZXV6"/>
<dbReference type="EMBL" id="MCGO01000321">
    <property type="protein sequence ID" value="ORY15086.1"/>
    <property type="molecule type" value="Genomic_DNA"/>
</dbReference>
<reference evidence="1 2" key="1">
    <citation type="submission" date="2016-07" db="EMBL/GenBank/DDBJ databases">
        <title>Pervasive Adenine N6-methylation of Active Genes in Fungi.</title>
        <authorList>
            <consortium name="DOE Joint Genome Institute"/>
            <person name="Mondo S.J."/>
            <person name="Dannebaum R.O."/>
            <person name="Kuo R.C."/>
            <person name="Labutti K."/>
            <person name="Haridas S."/>
            <person name="Kuo A."/>
            <person name="Salamov A."/>
            <person name="Ahrendt S.R."/>
            <person name="Lipzen A."/>
            <person name="Sullivan W."/>
            <person name="Andreopoulos W.B."/>
            <person name="Clum A."/>
            <person name="Lindquist E."/>
            <person name="Daum C."/>
            <person name="Ramamoorthy G.K."/>
            <person name="Gryganskyi A."/>
            <person name="Culley D."/>
            <person name="Magnuson J.K."/>
            <person name="James T.Y."/>
            <person name="O'Malley M.A."/>
            <person name="Stajich J.E."/>
            <person name="Spatafora J.W."/>
            <person name="Visel A."/>
            <person name="Grigoriev I.V."/>
        </authorList>
    </citation>
    <scope>NUCLEOTIDE SEQUENCE [LARGE SCALE GENOMIC DNA]</scope>
    <source>
        <strain evidence="1 2">JEL800</strain>
    </source>
</reference>
<name>A0A1Y1ZXV6_9FUNG</name>
<organism evidence="1 2">
    <name type="scientific">Rhizoclosmatium globosum</name>
    <dbReference type="NCBI Taxonomy" id="329046"/>
    <lineage>
        <taxon>Eukaryota</taxon>
        <taxon>Fungi</taxon>
        <taxon>Fungi incertae sedis</taxon>
        <taxon>Chytridiomycota</taxon>
        <taxon>Chytridiomycota incertae sedis</taxon>
        <taxon>Chytridiomycetes</taxon>
        <taxon>Chytridiales</taxon>
        <taxon>Chytriomycetaceae</taxon>
        <taxon>Rhizoclosmatium</taxon>
    </lineage>
</organism>
<keyword evidence="2" id="KW-1185">Reference proteome</keyword>
<accession>A0A1Y1ZXV6</accession>
<evidence type="ECO:0000313" key="1">
    <source>
        <dbReference type="EMBL" id="ORY15086.1"/>
    </source>
</evidence>
<gene>
    <name evidence="1" type="ORF">BCR33DRAFT_346397</name>
</gene>
<comment type="caution">
    <text evidence="1">The sequence shown here is derived from an EMBL/GenBank/DDBJ whole genome shotgun (WGS) entry which is preliminary data.</text>
</comment>
<evidence type="ECO:0000313" key="2">
    <source>
        <dbReference type="Proteomes" id="UP000193642"/>
    </source>
</evidence>
<sequence>MKEFDDKLLQLIEAFRKGKLFTDASLEGSRVAIGDANQKLLKDALETYIKCLNDLIAVALDCYQRPKPDKKKQGIFQMKPNLQWNPSFLSNTSAKLDSILSRLREAKTDLSQAQGAATFNAVSSFAAQQAARQATNYTLEQL</sequence>
<protein>
    <submittedName>
        <fullName evidence="1">Uncharacterized protein</fullName>
    </submittedName>
</protein>